<proteinExistence type="predicted"/>
<evidence type="ECO:0000256" key="2">
    <source>
        <dbReference type="ARBA" id="ARBA00022741"/>
    </source>
</evidence>
<dbReference type="RefSeq" id="WP_341414547.1">
    <property type="nucleotide sequence ID" value="NZ_JBBPCC010000002.1"/>
</dbReference>
<dbReference type="SUPFAM" id="SSF63999">
    <property type="entry name" value="Thiamin pyrophosphokinase, catalytic domain"/>
    <property type="match status" value="1"/>
</dbReference>
<keyword evidence="1" id="KW-0808">Transferase</keyword>
<evidence type="ECO:0000313" key="7">
    <source>
        <dbReference type="Proteomes" id="UP001469365"/>
    </source>
</evidence>
<keyword evidence="3" id="KW-0418">Kinase</keyword>
<comment type="caution">
    <text evidence="6">The sequence shown here is derived from an EMBL/GenBank/DDBJ whole genome shotgun (WGS) entry which is preliminary data.</text>
</comment>
<accession>A0ABU9DF59</accession>
<organism evidence="6 7">
    <name type="scientific">Paenibacillus filicis</name>
    <dbReference type="NCBI Taxonomy" id="669464"/>
    <lineage>
        <taxon>Bacteria</taxon>
        <taxon>Bacillati</taxon>
        <taxon>Bacillota</taxon>
        <taxon>Bacilli</taxon>
        <taxon>Bacillales</taxon>
        <taxon>Paenibacillaceae</taxon>
        <taxon>Paenibacillus</taxon>
    </lineage>
</organism>
<gene>
    <name evidence="6" type="primary">steA</name>
    <name evidence="6" type="ORF">WMW72_06215</name>
</gene>
<dbReference type="InterPro" id="IPR047795">
    <property type="entry name" value="Put_SteA-like"/>
</dbReference>
<keyword evidence="4" id="KW-0067">ATP-binding</keyword>
<dbReference type="Proteomes" id="UP001469365">
    <property type="component" value="Unassembled WGS sequence"/>
</dbReference>
<evidence type="ECO:0000313" key="6">
    <source>
        <dbReference type="EMBL" id="MEK8127507.1"/>
    </source>
</evidence>
<keyword evidence="2" id="KW-0547">Nucleotide-binding</keyword>
<sequence length="365" mass="39192">MKSVLDDQPIWIRGRIQADRSTKRLIHRLKAGSIAVIAHDNLDDLAVEGLIAARAAAVVNAGVTMTGEFPTAAPLKLLDAGIPLVETVPEAFGLLDGGGMARVSGQGIDLGTSWVPCRRFTRGNWQAKNRLAIDGEATRLSRFIENTLDYASSEKEIWLKPVQVDRLVFHTNLAGRSVVIVARGPGYRDDLQALKPYIKRQRPVLIGVDGGADALLETGWMPDLIVGDMDSVSDRALACGARLIVHGYRNGQAPGLARLQALDVAAETEVLYAGGTSEDAALLLAYDGGCESIVGVGLHSHMQDYLEKGRPGMGSSWLVRMKVGSRLVDARGISRLLSGPHPAGPGKSGWPGRAIAVWKALRYFH</sequence>
<feature type="domain" description="Thiamin pyrophosphokinase catalytic" evidence="5">
    <location>
        <begin position="201"/>
        <end position="236"/>
    </location>
</feature>
<dbReference type="InterPro" id="IPR036759">
    <property type="entry name" value="TPK_catalytic_sf"/>
</dbReference>
<dbReference type="Gene3D" id="3.40.50.10240">
    <property type="entry name" value="Thiamin pyrophosphokinase, catalytic domain"/>
    <property type="match status" value="1"/>
</dbReference>
<evidence type="ECO:0000256" key="4">
    <source>
        <dbReference type="ARBA" id="ARBA00022840"/>
    </source>
</evidence>
<dbReference type="EMBL" id="JBBPCC010000002">
    <property type="protein sequence ID" value="MEK8127507.1"/>
    <property type="molecule type" value="Genomic_DNA"/>
</dbReference>
<reference evidence="6 7" key="1">
    <citation type="submission" date="2024-04" db="EMBL/GenBank/DDBJ databases">
        <title>draft genome sequnece of Paenibacillus filicis.</title>
        <authorList>
            <person name="Kim D.-U."/>
        </authorList>
    </citation>
    <scope>NUCLEOTIDE SEQUENCE [LARGE SCALE GENOMIC DNA]</scope>
    <source>
        <strain evidence="6 7">KACC14197</strain>
    </source>
</reference>
<dbReference type="Pfam" id="PF04263">
    <property type="entry name" value="TPK_catalytic"/>
    <property type="match status" value="1"/>
</dbReference>
<dbReference type="NCBIfam" id="NF040608">
    <property type="entry name" value="division_SteA"/>
    <property type="match status" value="1"/>
</dbReference>
<keyword evidence="7" id="KW-1185">Reference proteome</keyword>
<dbReference type="InterPro" id="IPR007371">
    <property type="entry name" value="TPK_catalytic"/>
</dbReference>
<evidence type="ECO:0000256" key="3">
    <source>
        <dbReference type="ARBA" id="ARBA00022777"/>
    </source>
</evidence>
<evidence type="ECO:0000259" key="5">
    <source>
        <dbReference type="Pfam" id="PF04263"/>
    </source>
</evidence>
<evidence type="ECO:0000256" key="1">
    <source>
        <dbReference type="ARBA" id="ARBA00022679"/>
    </source>
</evidence>
<protein>
    <submittedName>
        <fullName evidence="6">Cytokinetic ring protein SteA</fullName>
    </submittedName>
</protein>
<name>A0ABU9DF59_9BACL</name>